<accession>F9WKW4</accession>
<sequence length="605" mass="65309">MRHTSAITAKIAAGMESLKKAAGDVQKLPDAIRETCAAAKEANMSAERAEMLDEKVTAACEVVKKLNVIKDIFTVLTYGTNHVMGVEAHVSSTLQKVSAAEGDTQERFHELLSDGSMPDAAEQRSDDGEHTPSVQKKQEQVEGKLGGGAENDGVEFAAVRAADHAAATIRATVENAAGNATETLRQITSHAACAVNKAGASRRNERKTFEDEKAALAVIIRSAEDYAKEIESMAAKLGSAAQGLLSDLRSSISVLQKREQDLVYNAVLGKNHTSSGAHDMKKQHALVLGDAALRDEKDQTAAVSLAEELQKTASANIALGAPCGQSIEKQVPVLNKEAQDSETRGMRYGSLLATVARVLISEASERHAEAMDLVRLRKRTQAIQNEIYAEQASIARVAETLRRIQKEAFAKQLTLIMRAICSHPEKIKSLNERSAKLTDEAAEMETRASEIYRQNAPTTPPRAKQSEQYAKVTSLLASANARIGMTKTELSALSKQSSDGSGIERKERNSKQGAVPAGKNTLLGNLNKTAWEVLARVTFKRVQEANEGICKSTQLNEIVGQLTNSHAATTAANETEDAVRRIFAVLGRHLHHAKNTLKHAFEAKN</sequence>
<keyword evidence="3" id="KW-1185">Reference proteome</keyword>
<organism evidence="2 3">
    <name type="scientific">Trypanosoma vivax (strain Y486)</name>
    <dbReference type="NCBI Taxonomy" id="1055687"/>
    <lineage>
        <taxon>Eukaryota</taxon>
        <taxon>Discoba</taxon>
        <taxon>Euglenozoa</taxon>
        <taxon>Kinetoplastea</taxon>
        <taxon>Metakinetoplastina</taxon>
        <taxon>Trypanosomatida</taxon>
        <taxon>Trypanosomatidae</taxon>
        <taxon>Trypanosoma</taxon>
        <taxon>Duttonella</taxon>
    </lineage>
</organism>
<evidence type="ECO:0000313" key="2">
    <source>
        <dbReference type="EMBL" id="CCD18146.1"/>
    </source>
</evidence>
<dbReference type="VEuPathDB" id="TriTrypDB:TvY486_0007830"/>
<proteinExistence type="predicted"/>
<evidence type="ECO:0000313" key="3">
    <source>
        <dbReference type="Proteomes" id="UP000009027"/>
    </source>
</evidence>
<gene>
    <name evidence="2" type="ORF">TvY486_0007830</name>
</gene>
<dbReference type="EMBL" id="CAEX01000468">
    <property type="protein sequence ID" value="CCD18146.1"/>
    <property type="molecule type" value="Genomic_DNA"/>
</dbReference>
<feature type="compositionally biased region" description="Basic and acidic residues" evidence="1">
    <location>
        <begin position="121"/>
        <end position="142"/>
    </location>
</feature>
<protein>
    <submittedName>
        <fullName evidence="2">Uncharacterized protein</fullName>
    </submittedName>
</protein>
<feature type="region of interest" description="Disordered" evidence="1">
    <location>
        <begin position="490"/>
        <end position="519"/>
    </location>
</feature>
<name>F9WKW4_TRYVY</name>
<reference evidence="2 3" key="1">
    <citation type="journal article" date="2012" name="Proc. Natl. Acad. Sci. U.S.A.">
        <title>Antigenic diversity is generated by distinct evolutionary mechanisms in African trypanosome species.</title>
        <authorList>
            <person name="Jackson A.P."/>
            <person name="Berry A."/>
            <person name="Aslett M."/>
            <person name="Allison H.C."/>
            <person name="Burton P."/>
            <person name="Vavrova-Anderson J."/>
            <person name="Brown R."/>
            <person name="Browne H."/>
            <person name="Corton N."/>
            <person name="Hauser H."/>
            <person name="Gamble J."/>
            <person name="Gilderthorp R."/>
            <person name="Marcello L."/>
            <person name="McQuillan J."/>
            <person name="Otto T.D."/>
            <person name="Quail M.A."/>
            <person name="Sanders M.J."/>
            <person name="van Tonder A."/>
            <person name="Ginger M.L."/>
            <person name="Field M.C."/>
            <person name="Barry J.D."/>
            <person name="Hertz-Fowler C."/>
            <person name="Berriman M."/>
        </authorList>
    </citation>
    <scope>NUCLEOTIDE SEQUENCE</scope>
    <source>
        <strain evidence="2 3">Y486</strain>
    </source>
</reference>
<dbReference type="AlphaFoldDB" id="F9WKW4"/>
<dbReference type="Proteomes" id="UP000009027">
    <property type="component" value="Unassembled WGS sequence"/>
</dbReference>
<evidence type="ECO:0000256" key="1">
    <source>
        <dbReference type="SAM" id="MobiDB-lite"/>
    </source>
</evidence>
<feature type="compositionally biased region" description="Polar residues" evidence="1">
    <location>
        <begin position="490"/>
        <end position="500"/>
    </location>
</feature>
<feature type="region of interest" description="Disordered" evidence="1">
    <location>
        <begin position="113"/>
        <end position="148"/>
    </location>
</feature>